<name>A0A2P5I068_DIAHE</name>
<protein>
    <submittedName>
        <fullName evidence="2">Uncharacterized protein</fullName>
    </submittedName>
</protein>
<reference evidence="2" key="1">
    <citation type="submission" date="2017-09" db="EMBL/GenBank/DDBJ databases">
        <title>Polyketide synthases of a Diaporthe helianthi virulent isolate.</title>
        <authorList>
            <person name="Baroncelli R."/>
        </authorList>
    </citation>
    <scope>NUCLEOTIDE SEQUENCE [LARGE SCALE GENOMIC DNA]</scope>
    <source>
        <strain evidence="2">7/96</strain>
    </source>
</reference>
<dbReference type="OrthoDB" id="10665600at2759"/>
<feature type="region of interest" description="Disordered" evidence="1">
    <location>
        <begin position="162"/>
        <end position="181"/>
    </location>
</feature>
<organism evidence="2 3">
    <name type="scientific">Diaporthe helianthi</name>
    <dbReference type="NCBI Taxonomy" id="158607"/>
    <lineage>
        <taxon>Eukaryota</taxon>
        <taxon>Fungi</taxon>
        <taxon>Dikarya</taxon>
        <taxon>Ascomycota</taxon>
        <taxon>Pezizomycotina</taxon>
        <taxon>Sordariomycetes</taxon>
        <taxon>Sordariomycetidae</taxon>
        <taxon>Diaporthales</taxon>
        <taxon>Diaporthaceae</taxon>
        <taxon>Diaporthe</taxon>
    </lineage>
</organism>
<accession>A0A2P5I068</accession>
<sequence>MRRGSVRGHATNVLQDNTRGYSRVLCIIHQTPPFCSPAKLIHHGTGATTPRTCTFGWAESAVNLLRLTVDGLGRVVPALPVCQSASLPVCQSCSPAALVHKNNRTGGGALSWPRVEPLPDLQPDPRPPLDPLSAYEVHCESTYPPQPGAWAGLARHHEPVANWHDSSALRDNARQQQRWDS</sequence>
<comment type="caution">
    <text evidence="2">The sequence shown here is derived from an EMBL/GenBank/DDBJ whole genome shotgun (WGS) entry which is preliminary data.</text>
</comment>
<proteinExistence type="predicted"/>
<evidence type="ECO:0000313" key="3">
    <source>
        <dbReference type="Proteomes" id="UP000094444"/>
    </source>
</evidence>
<evidence type="ECO:0000313" key="2">
    <source>
        <dbReference type="EMBL" id="POS75893.1"/>
    </source>
</evidence>
<gene>
    <name evidence="2" type="ORF">DHEL01_v205720</name>
</gene>
<keyword evidence="3" id="KW-1185">Reference proteome</keyword>
<feature type="compositionally biased region" description="Basic and acidic residues" evidence="1">
    <location>
        <begin position="167"/>
        <end position="181"/>
    </location>
</feature>
<dbReference type="Proteomes" id="UP000094444">
    <property type="component" value="Unassembled WGS sequence"/>
</dbReference>
<evidence type="ECO:0000256" key="1">
    <source>
        <dbReference type="SAM" id="MobiDB-lite"/>
    </source>
</evidence>
<dbReference type="InParanoid" id="A0A2P5I068"/>
<dbReference type="EMBL" id="MAVT02000431">
    <property type="protein sequence ID" value="POS75893.1"/>
    <property type="molecule type" value="Genomic_DNA"/>
</dbReference>
<dbReference type="AlphaFoldDB" id="A0A2P5I068"/>